<dbReference type="InterPro" id="IPR022712">
    <property type="entry name" value="Beta_Casp"/>
</dbReference>
<evidence type="ECO:0000313" key="4">
    <source>
        <dbReference type="EMBL" id="OGY64120.1"/>
    </source>
</evidence>
<dbReference type="GO" id="GO:0016787">
    <property type="term" value="F:hydrolase activity"/>
    <property type="evidence" value="ECO:0007669"/>
    <property type="project" value="UniProtKB-KW"/>
</dbReference>
<dbReference type="CDD" id="cd16295">
    <property type="entry name" value="TTHA0252-CPSF-like_MBL-fold"/>
    <property type="match status" value="1"/>
</dbReference>
<dbReference type="Pfam" id="PF07521">
    <property type="entry name" value="RMMBL"/>
    <property type="match status" value="1"/>
</dbReference>
<dbReference type="SUPFAM" id="SSF56281">
    <property type="entry name" value="Metallo-hydrolase/oxidoreductase"/>
    <property type="match status" value="1"/>
</dbReference>
<protein>
    <recommendedName>
        <fullName evidence="6">MBL fold hydrolase</fullName>
    </recommendedName>
</protein>
<dbReference type="GO" id="GO:0004521">
    <property type="term" value="F:RNA endonuclease activity"/>
    <property type="evidence" value="ECO:0007669"/>
    <property type="project" value="TreeGrafter"/>
</dbReference>
<dbReference type="PANTHER" id="PTHR11203:SF37">
    <property type="entry name" value="INTEGRATOR COMPLEX SUBUNIT 11"/>
    <property type="match status" value="1"/>
</dbReference>
<dbReference type="InterPro" id="IPR001279">
    <property type="entry name" value="Metallo-B-lactamas"/>
</dbReference>
<dbReference type="PANTHER" id="PTHR11203">
    <property type="entry name" value="CLEAVAGE AND POLYADENYLATION SPECIFICITY FACTOR FAMILY MEMBER"/>
    <property type="match status" value="1"/>
</dbReference>
<accession>A0A1G1ZJN7</accession>
<comment type="caution">
    <text evidence="4">The sequence shown here is derived from an EMBL/GenBank/DDBJ whole genome shotgun (WGS) entry which is preliminary data.</text>
</comment>
<keyword evidence="1" id="KW-0378">Hydrolase</keyword>
<dbReference type="Gene3D" id="3.40.50.10890">
    <property type="match status" value="1"/>
</dbReference>
<dbReference type="SMART" id="SM01027">
    <property type="entry name" value="Beta-Casp"/>
    <property type="match status" value="1"/>
</dbReference>
<dbReference type="SMART" id="SM00849">
    <property type="entry name" value="Lactamase_B"/>
    <property type="match status" value="1"/>
</dbReference>
<dbReference type="Pfam" id="PF10996">
    <property type="entry name" value="Beta-Casp"/>
    <property type="match status" value="1"/>
</dbReference>
<feature type="domain" description="Metallo-beta-lactamase" evidence="2">
    <location>
        <begin position="13"/>
        <end position="218"/>
    </location>
</feature>
<dbReference type="InterPro" id="IPR036866">
    <property type="entry name" value="RibonucZ/Hydroxyglut_hydro"/>
</dbReference>
<dbReference type="STRING" id="1798404.A3B92_01065"/>
<organism evidence="4 5">
    <name type="scientific">Candidatus Harrisonbacteria bacterium RIFCSPHIGHO2_02_FULL_42_16</name>
    <dbReference type="NCBI Taxonomy" id="1798404"/>
    <lineage>
        <taxon>Bacteria</taxon>
        <taxon>Candidatus Harrisoniibacteriota</taxon>
    </lineage>
</organism>
<dbReference type="InterPro" id="IPR011108">
    <property type="entry name" value="RMMBL"/>
</dbReference>
<dbReference type="EMBL" id="MHJG01000009">
    <property type="protein sequence ID" value="OGY64120.1"/>
    <property type="molecule type" value="Genomic_DNA"/>
</dbReference>
<evidence type="ECO:0000313" key="5">
    <source>
        <dbReference type="Proteomes" id="UP000177960"/>
    </source>
</evidence>
<evidence type="ECO:0000256" key="1">
    <source>
        <dbReference type="ARBA" id="ARBA00022801"/>
    </source>
</evidence>
<dbReference type="Pfam" id="PF00753">
    <property type="entry name" value="Lactamase_B"/>
    <property type="match status" value="1"/>
</dbReference>
<dbReference type="Gene3D" id="3.60.15.10">
    <property type="entry name" value="Ribonuclease Z/Hydroxyacylglutathione hydrolase-like"/>
    <property type="match status" value="1"/>
</dbReference>
<name>A0A1G1ZJN7_9BACT</name>
<dbReference type="InterPro" id="IPR050698">
    <property type="entry name" value="MBL"/>
</dbReference>
<gene>
    <name evidence="4" type="ORF">A3B92_01065</name>
</gene>
<feature type="domain" description="Beta-Casp" evidence="3">
    <location>
        <begin position="243"/>
        <end position="368"/>
    </location>
</feature>
<dbReference type="Proteomes" id="UP000177960">
    <property type="component" value="Unassembled WGS sequence"/>
</dbReference>
<evidence type="ECO:0008006" key="6">
    <source>
        <dbReference type="Google" id="ProtNLM"/>
    </source>
</evidence>
<evidence type="ECO:0000259" key="2">
    <source>
        <dbReference type="SMART" id="SM00849"/>
    </source>
</evidence>
<reference evidence="4 5" key="1">
    <citation type="journal article" date="2016" name="Nat. Commun.">
        <title>Thousands of microbial genomes shed light on interconnected biogeochemical processes in an aquifer system.</title>
        <authorList>
            <person name="Anantharaman K."/>
            <person name="Brown C.T."/>
            <person name="Hug L.A."/>
            <person name="Sharon I."/>
            <person name="Castelle C.J."/>
            <person name="Probst A.J."/>
            <person name="Thomas B.C."/>
            <person name="Singh A."/>
            <person name="Wilkins M.J."/>
            <person name="Karaoz U."/>
            <person name="Brodie E.L."/>
            <person name="Williams K.H."/>
            <person name="Hubbard S.S."/>
            <person name="Banfield J.F."/>
        </authorList>
    </citation>
    <scope>NUCLEOTIDE SEQUENCE [LARGE SCALE GENOMIC DNA]</scope>
</reference>
<proteinExistence type="predicted"/>
<dbReference type="AlphaFoldDB" id="A0A1G1ZJN7"/>
<sequence>MKLTFYGGVKEVAGANYLLEASDPSTSSGQARILIDCGLRQGGGFSEKRNWEPFKYNPKDISAVFVTHPHIDHIGLLPKLVKDGFVGKIYSTPPTRNFANLLLLDSEHILMQEAERHKKSPLYGVREVEETMARWEGLLYHQEIKLGPFKIIFYNAGHVLGSSIISIEADGKKVVFSGDLGNSPAPIIGNKEFLDEADYCVIESAYGNRLHETLQDGFIEDLIEEAVKSGGALIIPAFAMERTQKLLFDINELVENGRVPKIPIFLDSPLAIKITEVYKKYENYFDENTKNLLKGDNFLFDFPGLKKTLTAEESKAINAAPPPKVIIAGSGMMQGGRILHHAKRYLPDPKSAILFIGYQAKNSLGRQILEGAKEVKIHGEKIAVRCKVVNVEGYSAHADQKQLLEWLSPMRLGLKRVFAVQGEEEASGVLVQKIVNNLAVRAEIPPENQAIDI</sequence>
<evidence type="ECO:0000259" key="3">
    <source>
        <dbReference type="SMART" id="SM01027"/>
    </source>
</evidence>